<keyword evidence="2" id="KW-1185">Reference proteome</keyword>
<evidence type="ECO:0000313" key="2">
    <source>
        <dbReference type="Proteomes" id="UP001432071"/>
    </source>
</evidence>
<proteinExistence type="predicted"/>
<evidence type="ECO:0000313" key="1">
    <source>
        <dbReference type="EMBL" id="WUN84803.1"/>
    </source>
</evidence>
<sequence length="118" mass="13148">MFQERRVRFAFLLRPVQGQQTTRVLQLRAYLLPSRVGVRPQLEVPGPEPPSFVHGQWPVSTVVVPDPVDMVNLLGREQRAAKDFFDFYAVLALGGITEALRDHPVAVGTEPLSSWAVG</sequence>
<gene>
    <name evidence="1" type="ORF">OHT53_01265</name>
</gene>
<reference evidence="1" key="1">
    <citation type="submission" date="2022-10" db="EMBL/GenBank/DDBJ databases">
        <title>The complete genomes of actinobacterial strains from the NBC collection.</title>
        <authorList>
            <person name="Joergensen T.S."/>
            <person name="Alvarez Arevalo M."/>
            <person name="Sterndorff E.B."/>
            <person name="Faurdal D."/>
            <person name="Vuksanovic O."/>
            <person name="Mourched A.-S."/>
            <person name="Charusanti P."/>
            <person name="Shaw S."/>
            <person name="Blin K."/>
            <person name="Weber T."/>
        </authorList>
    </citation>
    <scope>NUCLEOTIDE SEQUENCE</scope>
    <source>
        <strain evidence="1">NBC_00302</strain>
    </source>
</reference>
<organism evidence="1 2">
    <name type="scientific">Streptomyces bobili</name>
    <dbReference type="NCBI Taxonomy" id="67280"/>
    <lineage>
        <taxon>Bacteria</taxon>
        <taxon>Bacillati</taxon>
        <taxon>Actinomycetota</taxon>
        <taxon>Actinomycetes</taxon>
        <taxon>Kitasatosporales</taxon>
        <taxon>Streptomycetaceae</taxon>
        <taxon>Streptomyces</taxon>
    </lineage>
</organism>
<dbReference type="EMBL" id="CP108038">
    <property type="protein sequence ID" value="WUN84803.1"/>
    <property type="molecule type" value="Genomic_DNA"/>
</dbReference>
<name>A0ABZ1QQ45_9ACTN</name>
<dbReference type="GeneID" id="93759552"/>
<protein>
    <submittedName>
        <fullName evidence="1">Uncharacterized protein</fullName>
    </submittedName>
</protein>
<dbReference type="Proteomes" id="UP001432071">
    <property type="component" value="Chromosome"/>
</dbReference>
<dbReference type="RefSeq" id="WP_328733726.1">
    <property type="nucleotide sequence ID" value="NZ_CP108038.1"/>
</dbReference>
<accession>A0ABZ1QQ45</accession>